<evidence type="ECO:0000256" key="9">
    <source>
        <dbReference type="SAM" id="Phobius"/>
    </source>
</evidence>
<accession>A0AAV2MYU6</accession>
<dbReference type="AlphaFoldDB" id="A0AAV2MYU6"/>
<feature type="transmembrane region" description="Helical" evidence="9">
    <location>
        <begin position="32"/>
        <end position="53"/>
    </location>
</feature>
<keyword evidence="4" id="KW-0552">Olfaction</keyword>
<keyword evidence="2" id="KW-0716">Sensory transduction</keyword>
<evidence type="ECO:0000313" key="11">
    <source>
        <dbReference type="Proteomes" id="UP001497644"/>
    </source>
</evidence>
<proteinExistence type="predicted"/>
<name>A0AAV2MYU6_9HYME</name>
<evidence type="ECO:0000256" key="5">
    <source>
        <dbReference type="ARBA" id="ARBA00022989"/>
    </source>
</evidence>
<sequence>MLYHDMETFCKQADDKTNITLQRYVDDYKCAYGTYTLWCYLTAIGVICGPLFLPQQFPTDAKYPFSVEQHPLKGIIYLHQSLVGLQVSAGMCIDCSIAILLFYSAARLELLAKKIRNVKTECELDACIKLHDEILR</sequence>
<comment type="subcellular location">
    <subcellularLocation>
        <location evidence="1">Membrane</location>
        <topology evidence="1">Multi-pass membrane protein</topology>
    </subcellularLocation>
</comment>
<comment type="caution">
    <text evidence="10">The sequence shown here is derived from an EMBL/GenBank/DDBJ whole genome shotgun (WGS) entry which is preliminary data.</text>
</comment>
<evidence type="ECO:0000256" key="3">
    <source>
        <dbReference type="ARBA" id="ARBA00022692"/>
    </source>
</evidence>
<gene>
    <name evidence="10" type="ORF">LPLAT_LOCUS11744</name>
</gene>
<dbReference type="InterPro" id="IPR004117">
    <property type="entry name" value="7tm6_olfct_rcpt"/>
</dbReference>
<dbReference type="Pfam" id="PF02949">
    <property type="entry name" value="7tm_6"/>
    <property type="match status" value="1"/>
</dbReference>
<protein>
    <recommendedName>
        <fullName evidence="12">Odorant receptor</fullName>
    </recommendedName>
</protein>
<dbReference type="GO" id="GO:0004984">
    <property type="term" value="F:olfactory receptor activity"/>
    <property type="evidence" value="ECO:0007669"/>
    <property type="project" value="InterPro"/>
</dbReference>
<dbReference type="GO" id="GO:0016020">
    <property type="term" value="C:membrane"/>
    <property type="evidence" value="ECO:0007669"/>
    <property type="project" value="UniProtKB-SubCell"/>
</dbReference>
<keyword evidence="11" id="KW-1185">Reference proteome</keyword>
<evidence type="ECO:0008006" key="12">
    <source>
        <dbReference type="Google" id="ProtNLM"/>
    </source>
</evidence>
<dbReference type="Proteomes" id="UP001497644">
    <property type="component" value="Unassembled WGS sequence"/>
</dbReference>
<evidence type="ECO:0000313" key="10">
    <source>
        <dbReference type="EMBL" id="CAL1672782.1"/>
    </source>
</evidence>
<reference evidence="10" key="1">
    <citation type="submission" date="2024-04" db="EMBL/GenBank/DDBJ databases">
        <authorList>
            <consortium name="Molecular Ecology Group"/>
        </authorList>
    </citation>
    <scope>NUCLEOTIDE SEQUENCE</scope>
</reference>
<organism evidence="10 11">
    <name type="scientific">Lasius platythorax</name>
    <dbReference type="NCBI Taxonomy" id="488582"/>
    <lineage>
        <taxon>Eukaryota</taxon>
        <taxon>Metazoa</taxon>
        <taxon>Ecdysozoa</taxon>
        <taxon>Arthropoda</taxon>
        <taxon>Hexapoda</taxon>
        <taxon>Insecta</taxon>
        <taxon>Pterygota</taxon>
        <taxon>Neoptera</taxon>
        <taxon>Endopterygota</taxon>
        <taxon>Hymenoptera</taxon>
        <taxon>Apocrita</taxon>
        <taxon>Aculeata</taxon>
        <taxon>Formicoidea</taxon>
        <taxon>Formicidae</taxon>
        <taxon>Formicinae</taxon>
        <taxon>Lasius</taxon>
        <taxon>Lasius</taxon>
    </lineage>
</organism>
<keyword evidence="5 9" id="KW-1133">Transmembrane helix</keyword>
<keyword evidence="3 9" id="KW-0812">Transmembrane</keyword>
<evidence type="ECO:0000256" key="1">
    <source>
        <dbReference type="ARBA" id="ARBA00004141"/>
    </source>
</evidence>
<keyword evidence="8" id="KW-0807">Transducer</keyword>
<dbReference type="GO" id="GO:0007165">
    <property type="term" value="P:signal transduction"/>
    <property type="evidence" value="ECO:0007669"/>
    <property type="project" value="UniProtKB-KW"/>
</dbReference>
<keyword evidence="6 9" id="KW-0472">Membrane</keyword>
<evidence type="ECO:0000256" key="7">
    <source>
        <dbReference type="ARBA" id="ARBA00023170"/>
    </source>
</evidence>
<evidence type="ECO:0000256" key="8">
    <source>
        <dbReference type="ARBA" id="ARBA00023224"/>
    </source>
</evidence>
<dbReference type="EMBL" id="CAXIPU020000940">
    <property type="protein sequence ID" value="CAL1672782.1"/>
    <property type="molecule type" value="Genomic_DNA"/>
</dbReference>
<keyword evidence="7" id="KW-0675">Receptor</keyword>
<evidence type="ECO:0000256" key="4">
    <source>
        <dbReference type="ARBA" id="ARBA00022725"/>
    </source>
</evidence>
<feature type="transmembrane region" description="Helical" evidence="9">
    <location>
        <begin position="87"/>
        <end position="106"/>
    </location>
</feature>
<evidence type="ECO:0000256" key="6">
    <source>
        <dbReference type="ARBA" id="ARBA00023136"/>
    </source>
</evidence>
<dbReference type="GO" id="GO:0005549">
    <property type="term" value="F:odorant binding"/>
    <property type="evidence" value="ECO:0007669"/>
    <property type="project" value="InterPro"/>
</dbReference>
<evidence type="ECO:0000256" key="2">
    <source>
        <dbReference type="ARBA" id="ARBA00022606"/>
    </source>
</evidence>